<evidence type="ECO:0000313" key="2">
    <source>
        <dbReference type="EMBL" id="MBA8950675.1"/>
    </source>
</evidence>
<dbReference type="AlphaFoldDB" id="A0A7W3LM45"/>
<gene>
    <name evidence="2" type="ORF">HNR61_002288</name>
</gene>
<dbReference type="EMBL" id="JACJIA010000002">
    <property type="protein sequence ID" value="MBA8950675.1"/>
    <property type="molecule type" value="Genomic_DNA"/>
</dbReference>
<feature type="compositionally biased region" description="Basic and acidic residues" evidence="1">
    <location>
        <begin position="1"/>
        <end position="13"/>
    </location>
</feature>
<sequence length="91" mass="10551">MRTTVREQDEPRLMDVPPPTRDHLISEIQERFPGWGVWHSDAHRWWAFRTAFAPLTIGQLRAGCRLIVQADTHTELCAAIRAEIEYARRAA</sequence>
<reference evidence="2 3" key="1">
    <citation type="submission" date="2020-08" db="EMBL/GenBank/DDBJ databases">
        <title>Genomic Encyclopedia of Type Strains, Phase IV (KMG-IV): sequencing the most valuable type-strain genomes for metagenomic binning, comparative biology and taxonomic classification.</title>
        <authorList>
            <person name="Goeker M."/>
        </authorList>
    </citation>
    <scope>NUCLEOTIDE SEQUENCE [LARGE SCALE GENOMIC DNA]</scope>
    <source>
        <strain evidence="2 3">DSM 44197</strain>
    </source>
</reference>
<evidence type="ECO:0000313" key="3">
    <source>
        <dbReference type="Proteomes" id="UP000572680"/>
    </source>
</evidence>
<dbReference type="Proteomes" id="UP000572680">
    <property type="component" value="Unassembled WGS sequence"/>
</dbReference>
<name>A0A7W3LM45_ACTNM</name>
<organism evidence="2 3">
    <name type="scientific">Actinomadura namibiensis</name>
    <dbReference type="NCBI Taxonomy" id="182080"/>
    <lineage>
        <taxon>Bacteria</taxon>
        <taxon>Bacillati</taxon>
        <taxon>Actinomycetota</taxon>
        <taxon>Actinomycetes</taxon>
        <taxon>Streptosporangiales</taxon>
        <taxon>Thermomonosporaceae</taxon>
        <taxon>Actinomadura</taxon>
    </lineage>
</organism>
<comment type="caution">
    <text evidence="2">The sequence shown here is derived from an EMBL/GenBank/DDBJ whole genome shotgun (WGS) entry which is preliminary data.</text>
</comment>
<evidence type="ECO:0000256" key="1">
    <source>
        <dbReference type="SAM" id="MobiDB-lite"/>
    </source>
</evidence>
<feature type="region of interest" description="Disordered" evidence="1">
    <location>
        <begin position="1"/>
        <end position="20"/>
    </location>
</feature>
<accession>A0A7W3LM45</accession>
<protein>
    <submittedName>
        <fullName evidence="2">Uncharacterized protein</fullName>
    </submittedName>
</protein>
<dbReference type="RefSeq" id="WP_182843042.1">
    <property type="nucleotide sequence ID" value="NZ_BAAALP010000022.1"/>
</dbReference>
<keyword evidence="3" id="KW-1185">Reference proteome</keyword>
<proteinExistence type="predicted"/>